<protein>
    <submittedName>
        <fullName evidence="2">Uncharacterized protein</fullName>
    </submittedName>
</protein>
<dbReference type="Proteomes" id="UP001565369">
    <property type="component" value="Unassembled WGS sequence"/>
</dbReference>
<proteinExistence type="predicted"/>
<accession>A0ABV4G6U4</accession>
<feature type="transmembrane region" description="Helical" evidence="1">
    <location>
        <begin position="134"/>
        <end position="155"/>
    </location>
</feature>
<keyword evidence="1" id="KW-0472">Membrane</keyword>
<feature type="transmembrane region" description="Helical" evidence="1">
    <location>
        <begin position="108"/>
        <end position="128"/>
    </location>
</feature>
<gene>
    <name evidence="2" type="ORF">ABIG07_007771</name>
</gene>
<comment type="caution">
    <text evidence="2">The sequence shown here is derived from an EMBL/GenBank/DDBJ whole genome shotgun (WGS) entry which is preliminary data.</text>
</comment>
<organism evidence="2 3">
    <name type="scientific">Bradyrhizobium ottawaense</name>
    <dbReference type="NCBI Taxonomy" id="931866"/>
    <lineage>
        <taxon>Bacteria</taxon>
        <taxon>Pseudomonadati</taxon>
        <taxon>Pseudomonadota</taxon>
        <taxon>Alphaproteobacteria</taxon>
        <taxon>Hyphomicrobiales</taxon>
        <taxon>Nitrobacteraceae</taxon>
        <taxon>Bradyrhizobium</taxon>
    </lineage>
</organism>
<keyword evidence="1" id="KW-0812">Transmembrane</keyword>
<dbReference type="EMBL" id="JBGBZJ010000003">
    <property type="protein sequence ID" value="MEY9458823.1"/>
    <property type="molecule type" value="Genomic_DNA"/>
</dbReference>
<evidence type="ECO:0000313" key="2">
    <source>
        <dbReference type="EMBL" id="MEY9458823.1"/>
    </source>
</evidence>
<keyword evidence="1" id="KW-1133">Transmembrane helix</keyword>
<name>A0ABV4G6U4_9BRAD</name>
<reference evidence="2 3" key="1">
    <citation type="submission" date="2024-07" db="EMBL/GenBank/DDBJ databases">
        <title>Genomic Encyclopedia of Type Strains, Phase V (KMG-V): Genome sequencing to study the core and pangenomes of soil and plant-associated prokaryotes.</title>
        <authorList>
            <person name="Whitman W."/>
        </authorList>
    </citation>
    <scope>NUCLEOTIDE SEQUENCE [LARGE SCALE GENOMIC DNA]</scope>
    <source>
        <strain evidence="2 3">USDA 152</strain>
    </source>
</reference>
<evidence type="ECO:0000313" key="3">
    <source>
        <dbReference type="Proteomes" id="UP001565369"/>
    </source>
</evidence>
<sequence length="186" mass="19751">MVDETGSGMFRNWRIGSVNGALLAAYFIPAWTIVAFNIIVAPVHGLYERPSVAVALFLSDHLQMAGMSTVRAAWLLALGRLTVVAFFAIYLALLCVPRTRKSGGSDEALGIALAIGSLISFASMVMASKVGEMAALRLHATELLLLLGAAIVILIERPDAAPQSVETPAEIPASLGLEQAELLHNR</sequence>
<feature type="transmembrane region" description="Helical" evidence="1">
    <location>
        <begin position="72"/>
        <end position="96"/>
    </location>
</feature>
<keyword evidence="3" id="KW-1185">Reference proteome</keyword>
<evidence type="ECO:0000256" key="1">
    <source>
        <dbReference type="SAM" id="Phobius"/>
    </source>
</evidence>
<feature type="transmembrane region" description="Helical" evidence="1">
    <location>
        <begin position="21"/>
        <end position="41"/>
    </location>
</feature>